<feature type="compositionally biased region" description="Polar residues" evidence="4">
    <location>
        <begin position="1"/>
        <end position="11"/>
    </location>
</feature>
<comment type="similarity">
    <text evidence="1">Belongs to the eukaryotic ribosomal protein eL6 family.</text>
</comment>
<dbReference type="Pfam" id="PF01159">
    <property type="entry name" value="Ribosomal_L6e"/>
    <property type="match status" value="1"/>
</dbReference>
<protein>
    <recommendedName>
        <fullName evidence="7">60S ribosomal protein L6</fullName>
    </recommendedName>
</protein>
<evidence type="ECO:0008006" key="7">
    <source>
        <dbReference type="Google" id="ProtNLM"/>
    </source>
</evidence>
<dbReference type="SUPFAM" id="SSF50104">
    <property type="entry name" value="Translation proteins SH3-like domain"/>
    <property type="match status" value="1"/>
</dbReference>
<dbReference type="InterPro" id="IPR014722">
    <property type="entry name" value="Rib_uL2_dom2"/>
</dbReference>
<dbReference type="GO" id="GO:0003723">
    <property type="term" value="F:RNA binding"/>
    <property type="evidence" value="ECO:0007669"/>
    <property type="project" value="TreeGrafter"/>
</dbReference>
<dbReference type="InterPro" id="IPR041997">
    <property type="entry name" value="Ribosomal_eL6_KOW"/>
</dbReference>
<keyword evidence="6" id="KW-1185">Reference proteome</keyword>
<dbReference type="OrthoDB" id="2436667at2759"/>
<dbReference type="EMBL" id="MDYM01000009">
    <property type="protein sequence ID" value="OQD63414.1"/>
    <property type="molecule type" value="Genomic_DNA"/>
</dbReference>
<dbReference type="CDD" id="cd13156">
    <property type="entry name" value="KOW_RPL6"/>
    <property type="match status" value="1"/>
</dbReference>
<dbReference type="GO" id="GO:0002181">
    <property type="term" value="P:cytoplasmic translation"/>
    <property type="evidence" value="ECO:0007669"/>
    <property type="project" value="TreeGrafter"/>
</dbReference>
<organism evidence="5 6">
    <name type="scientific">Penicillium polonicum</name>
    <dbReference type="NCBI Taxonomy" id="60169"/>
    <lineage>
        <taxon>Eukaryota</taxon>
        <taxon>Fungi</taxon>
        <taxon>Dikarya</taxon>
        <taxon>Ascomycota</taxon>
        <taxon>Pezizomycotina</taxon>
        <taxon>Eurotiomycetes</taxon>
        <taxon>Eurotiomycetidae</taxon>
        <taxon>Eurotiales</taxon>
        <taxon>Aspergillaceae</taxon>
        <taxon>Penicillium</taxon>
    </lineage>
</organism>
<dbReference type="Gene3D" id="2.30.30.30">
    <property type="match status" value="1"/>
</dbReference>
<dbReference type="GO" id="GO:0022625">
    <property type="term" value="C:cytosolic large ribosomal subunit"/>
    <property type="evidence" value="ECO:0007669"/>
    <property type="project" value="TreeGrafter"/>
</dbReference>
<dbReference type="STRING" id="60169.A0A1V6NFA3"/>
<accession>A0A1V6NFA3</accession>
<name>A0A1V6NFA3_PENPO</name>
<dbReference type="GO" id="GO:0000027">
    <property type="term" value="P:ribosomal large subunit assembly"/>
    <property type="evidence" value="ECO:0007669"/>
    <property type="project" value="TreeGrafter"/>
</dbReference>
<dbReference type="PANTHER" id="PTHR10715:SF0">
    <property type="entry name" value="LARGE RIBOSOMAL SUBUNIT PROTEIN EL6"/>
    <property type="match status" value="1"/>
</dbReference>
<comment type="caution">
    <text evidence="5">The sequence shown here is derived from an EMBL/GenBank/DDBJ whole genome shotgun (WGS) entry which is preliminary data.</text>
</comment>
<proteinExistence type="inferred from homology"/>
<feature type="region of interest" description="Disordered" evidence="4">
    <location>
        <begin position="1"/>
        <end position="51"/>
    </location>
</feature>
<evidence type="ECO:0000256" key="3">
    <source>
        <dbReference type="ARBA" id="ARBA00023274"/>
    </source>
</evidence>
<sequence>MSDGQTKQFGKSQRVVPADKAQKWYPVDDQSQPKKRRTYDRHTSAPDDCDDSTGILRKSLCELRGDIQPDTGVNRRHMKKVHQSCDLVRIALSSGEDTAIAMEMLADSSGIAGICVTSETNYFVCLQVRKTLRPAKVRETLVPGTILILLAGRFRGKRVILLKSLDQGVLLVTGPFKINGVPLRRVNSRYVIATSKRVDIAGVDAKAVEKISAPGYFTKDKKAEQKTEEAFFKQGEKAEKKVVASARASDQKAIDQAILASIKKEDFLGSYLATTFSLRNGDKPHEMKW</sequence>
<dbReference type="PANTHER" id="PTHR10715">
    <property type="entry name" value="60S RIBOSOMAL PROTEIN L6"/>
    <property type="match status" value="1"/>
</dbReference>
<dbReference type="InterPro" id="IPR008991">
    <property type="entry name" value="Translation_prot_SH3-like_sf"/>
</dbReference>
<evidence type="ECO:0000313" key="6">
    <source>
        <dbReference type="Proteomes" id="UP000191408"/>
    </source>
</evidence>
<dbReference type="GO" id="GO:0003735">
    <property type="term" value="F:structural constituent of ribosome"/>
    <property type="evidence" value="ECO:0007669"/>
    <property type="project" value="InterPro"/>
</dbReference>
<dbReference type="AlphaFoldDB" id="A0A1V6NFA3"/>
<gene>
    <name evidence="5" type="ORF">PENPOL_c009G08403</name>
</gene>
<evidence type="ECO:0000256" key="2">
    <source>
        <dbReference type="ARBA" id="ARBA00022980"/>
    </source>
</evidence>
<dbReference type="Proteomes" id="UP000191408">
    <property type="component" value="Unassembled WGS sequence"/>
</dbReference>
<keyword evidence="2" id="KW-0689">Ribosomal protein</keyword>
<keyword evidence="3" id="KW-0687">Ribonucleoprotein</keyword>
<evidence type="ECO:0000256" key="4">
    <source>
        <dbReference type="SAM" id="MobiDB-lite"/>
    </source>
</evidence>
<dbReference type="FunFam" id="2.30.30.30:FF:000014">
    <property type="entry name" value="60S ribosomal protein L6"/>
    <property type="match status" value="1"/>
</dbReference>
<reference evidence="6" key="1">
    <citation type="journal article" date="2017" name="Nat. Microbiol.">
        <title>Global analysis of biosynthetic gene clusters reveals vast potential of secondary metabolite production in Penicillium species.</title>
        <authorList>
            <person name="Nielsen J.C."/>
            <person name="Grijseels S."/>
            <person name="Prigent S."/>
            <person name="Ji B."/>
            <person name="Dainat J."/>
            <person name="Nielsen K.F."/>
            <person name="Frisvad J.C."/>
            <person name="Workman M."/>
            <person name="Nielsen J."/>
        </authorList>
    </citation>
    <scope>NUCLEOTIDE SEQUENCE [LARGE SCALE GENOMIC DNA]</scope>
    <source>
        <strain evidence="6">IBT 4502</strain>
    </source>
</reference>
<evidence type="ECO:0000256" key="1">
    <source>
        <dbReference type="ARBA" id="ARBA00010592"/>
    </source>
</evidence>
<evidence type="ECO:0000313" key="5">
    <source>
        <dbReference type="EMBL" id="OQD63414.1"/>
    </source>
</evidence>
<dbReference type="InterPro" id="IPR000915">
    <property type="entry name" value="60S_ribosomal_eL6"/>
</dbReference>